<keyword evidence="2" id="KW-1185">Reference proteome</keyword>
<accession>A0A4Y7SHK1</accession>
<name>A0A4Y7SHK1_COPMI</name>
<comment type="caution">
    <text evidence="1">The sequence shown here is derived from an EMBL/GenBank/DDBJ whole genome shotgun (WGS) entry which is preliminary data.</text>
</comment>
<dbReference type="AlphaFoldDB" id="A0A4Y7SHK1"/>
<reference evidence="1 2" key="1">
    <citation type="journal article" date="2019" name="Nat. Ecol. Evol.">
        <title>Megaphylogeny resolves global patterns of mushroom evolution.</title>
        <authorList>
            <person name="Varga T."/>
            <person name="Krizsan K."/>
            <person name="Foldi C."/>
            <person name="Dima B."/>
            <person name="Sanchez-Garcia M."/>
            <person name="Sanchez-Ramirez S."/>
            <person name="Szollosi G.J."/>
            <person name="Szarkandi J.G."/>
            <person name="Papp V."/>
            <person name="Albert L."/>
            <person name="Andreopoulos W."/>
            <person name="Angelini C."/>
            <person name="Antonin V."/>
            <person name="Barry K.W."/>
            <person name="Bougher N.L."/>
            <person name="Buchanan P."/>
            <person name="Buyck B."/>
            <person name="Bense V."/>
            <person name="Catcheside P."/>
            <person name="Chovatia M."/>
            <person name="Cooper J."/>
            <person name="Damon W."/>
            <person name="Desjardin D."/>
            <person name="Finy P."/>
            <person name="Geml J."/>
            <person name="Haridas S."/>
            <person name="Hughes K."/>
            <person name="Justo A."/>
            <person name="Karasinski D."/>
            <person name="Kautmanova I."/>
            <person name="Kiss B."/>
            <person name="Kocsube S."/>
            <person name="Kotiranta H."/>
            <person name="LaButti K.M."/>
            <person name="Lechner B.E."/>
            <person name="Liimatainen K."/>
            <person name="Lipzen A."/>
            <person name="Lukacs Z."/>
            <person name="Mihaltcheva S."/>
            <person name="Morgado L.N."/>
            <person name="Niskanen T."/>
            <person name="Noordeloos M.E."/>
            <person name="Ohm R.A."/>
            <person name="Ortiz-Santana B."/>
            <person name="Ovrebo C."/>
            <person name="Racz N."/>
            <person name="Riley R."/>
            <person name="Savchenko A."/>
            <person name="Shiryaev A."/>
            <person name="Soop K."/>
            <person name="Spirin V."/>
            <person name="Szebenyi C."/>
            <person name="Tomsovsky M."/>
            <person name="Tulloss R.E."/>
            <person name="Uehling J."/>
            <person name="Grigoriev I.V."/>
            <person name="Vagvolgyi C."/>
            <person name="Papp T."/>
            <person name="Martin F.M."/>
            <person name="Miettinen O."/>
            <person name="Hibbett D.S."/>
            <person name="Nagy L.G."/>
        </authorList>
    </citation>
    <scope>NUCLEOTIDE SEQUENCE [LARGE SCALE GENOMIC DNA]</scope>
    <source>
        <strain evidence="1 2">FP101781</strain>
    </source>
</reference>
<evidence type="ECO:0000313" key="1">
    <source>
        <dbReference type="EMBL" id="TEB21360.1"/>
    </source>
</evidence>
<dbReference type="EMBL" id="QPFP01000113">
    <property type="protein sequence ID" value="TEB21360.1"/>
    <property type="molecule type" value="Genomic_DNA"/>
</dbReference>
<proteinExistence type="predicted"/>
<protein>
    <submittedName>
        <fullName evidence="1">Uncharacterized protein</fullName>
    </submittedName>
</protein>
<dbReference type="Proteomes" id="UP000298030">
    <property type="component" value="Unassembled WGS sequence"/>
</dbReference>
<organism evidence="1 2">
    <name type="scientific">Coprinellus micaceus</name>
    <name type="common">Glistening ink-cap mushroom</name>
    <name type="synonym">Coprinus micaceus</name>
    <dbReference type="NCBI Taxonomy" id="71717"/>
    <lineage>
        <taxon>Eukaryota</taxon>
        <taxon>Fungi</taxon>
        <taxon>Dikarya</taxon>
        <taxon>Basidiomycota</taxon>
        <taxon>Agaricomycotina</taxon>
        <taxon>Agaricomycetes</taxon>
        <taxon>Agaricomycetidae</taxon>
        <taxon>Agaricales</taxon>
        <taxon>Agaricineae</taxon>
        <taxon>Psathyrellaceae</taxon>
        <taxon>Coprinellus</taxon>
    </lineage>
</organism>
<sequence length="101" mass="11357">MRNRHTQMCGFTVRLRFLSAHGVAHSTYQSEVRFAGALPIEFIHGLNPEVFRLRCTMRIGLCVSQSAAGDARAPAIPIKALSAHLRHRRGQSRRIDGNYSR</sequence>
<gene>
    <name evidence="1" type="ORF">FA13DRAFT_136070</name>
</gene>
<evidence type="ECO:0000313" key="2">
    <source>
        <dbReference type="Proteomes" id="UP000298030"/>
    </source>
</evidence>